<dbReference type="InterPro" id="IPR008271">
    <property type="entry name" value="Ser/Thr_kinase_AS"/>
</dbReference>
<dbReference type="AlphaFoldDB" id="A0A397U1M4"/>
<dbReference type="Pfam" id="PF00536">
    <property type="entry name" value="SAM_1"/>
    <property type="match status" value="1"/>
</dbReference>
<comment type="catalytic activity">
    <reaction evidence="8">
        <text>L-threonyl-[protein] + ATP = O-phospho-L-threonyl-[protein] + ADP + H(+)</text>
        <dbReference type="Rhea" id="RHEA:46608"/>
        <dbReference type="Rhea" id="RHEA-COMP:11060"/>
        <dbReference type="Rhea" id="RHEA-COMP:11605"/>
        <dbReference type="ChEBI" id="CHEBI:15378"/>
        <dbReference type="ChEBI" id="CHEBI:30013"/>
        <dbReference type="ChEBI" id="CHEBI:30616"/>
        <dbReference type="ChEBI" id="CHEBI:61977"/>
        <dbReference type="ChEBI" id="CHEBI:456216"/>
        <dbReference type="EC" id="2.7.11.25"/>
    </reaction>
</comment>
<dbReference type="PROSITE" id="PS00108">
    <property type="entry name" value="PROTEIN_KINASE_ST"/>
    <property type="match status" value="1"/>
</dbReference>
<dbReference type="InterPro" id="IPR001660">
    <property type="entry name" value="SAM"/>
</dbReference>
<keyword evidence="5 10" id="KW-0547">Nucleotide-binding</keyword>
<dbReference type="PROSITE" id="PS50011">
    <property type="entry name" value="PROTEIN_KINASE_DOM"/>
    <property type="match status" value="1"/>
</dbReference>
<dbReference type="PROSITE" id="PS50200">
    <property type="entry name" value="RA"/>
    <property type="match status" value="1"/>
</dbReference>
<keyword evidence="6 15" id="KW-0418">Kinase</keyword>
<dbReference type="InterPro" id="IPR011009">
    <property type="entry name" value="Kinase-like_dom_sf"/>
</dbReference>
<dbReference type="PROSITE" id="PS50105">
    <property type="entry name" value="SAM_DOMAIN"/>
    <property type="match status" value="1"/>
</dbReference>
<dbReference type="InterPro" id="IPR029458">
    <property type="entry name" value="Ras-bd_By2"/>
</dbReference>
<dbReference type="Pfam" id="PF14847">
    <property type="entry name" value="Ras_bdg_2"/>
    <property type="match status" value="1"/>
</dbReference>
<evidence type="ECO:0000256" key="9">
    <source>
        <dbReference type="ARBA" id="ARBA00048329"/>
    </source>
</evidence>
<dbReference type="FunFam" id="1.10.510.10:FF:000334">
    <property type="entry name" value="Serine/threonine-protein kinase STE11"/>
    <property type="match status" value="1"/>
</dbReference>
<dbReference type="Gene3D" id="1.10.510.10">
    <property type="entry name" value="Transferase(Phosphotransferase) domain 1"/>
    <property type="match status" value="1"/>
</dbReference>
<dbReference type="PANTHER" id="PTHR11584:SF369">
    <property type="entry name" value="MITOGEN-ACTIVATED PROTEIN KINASE KINASE KINASE 19-RELATED"/>
    <property type="match status" value="1"/>
</dbReference>
<dbReference type="PROSITE" id="PS00107">
    <property type="entry name" value="PROTEIN_KINASE_ATP"/>
    <property type="match status" value="1"/>
</dbReference>
<dbReference type="Pfam" id="PF00069">
    <property type="entry name" value="Pkinase"/>
    <property type="match status" value="1"/>
</dbReference>
<comment type="catalytic activity">
    <reaction evidence="9">
        <text>L-seryl-[protein] + ATP = O-phospho-L-seryl-[protein] + ADP + H(+)</text>
        <dbReference type="Rhea" id="RHEA:17989"/>
        <dbReference type="Rhea" id="RHEA-COMP:9863"/>
        <dbReference type="Rhea" id="RHEA-COMP:11604"/>
        <dbReference type="ChEBI" id="CHEBI:15378"/>
        <dbReference type="ChEBI" id="CHEBI:29999"/>
        <dbReference type="ChEBI" id="CHEBI:30616"/>
        <dbReference type="ChEBI" id="CHEBI:83421"/>
        <dbReference type="ChEBI" id="CHEBI:456216"/>
        <dbReference type="EC" id="2.7.11.25"/>
    </reaction>
</comment>
<dbReference type="SMART" id="SM00454">
    <property type="entry name" value="SAM"/>
    <property type="match status" value="1"/>
</dbReference>
<dbReference type="EC" id="2.7.11.25" evidence="2"/>
<feature type="domain" description="Ras-associating" evidence="14">
    <location>
        <begin position="144"/>
        <end position="230"/>
    </location>
</feature>
<evidence type="ECO:0000256" key="4">
    <source>
        <dbReference type="ARBA" id="ARBA00022679"/>
    </source>
</evidence>
<sequence>MDITFEGVRQWKVDQVSNWLQENNFWEYQKLFAENDINGDVLLELDHEILKELRIRSIGDRLRLLNAVRSLLKLCAGNNFSIFKYSKEPVSPETDKFPISISRSNSNARARARSNSSNRGHYSPNLTSINAQQEVPIIPIESIKQSTIKVYGEEGETRTISLNNIVDSESILKRILQKFKIDEDVENYSLFATLSDTGETRSLSDEEIVEICKSSDRPEREKLTLRKKHFPPKVNYEQSKKLEKFFGEKIPNSPQVGVSRKKLREFFGQRPPSELIQLNLTEYFPGHNSEELERSVARYSIYRNSIYRRASRASSASKFSLQKSKRTSKLDDDYNSDGSNTIITSNNNSDRLSMSMVPSICSETTIQEQEEEEDVDYFQNFDYEEEEDLTSDPVIVDGNVDGNVDVDQGSKIKWIKGNFIGMGSFGSVYLGLNSFTGELMAVKQVELPTENSSNNDRKKSMLDALQREITLLEELQHENIVQYLGSQYEKETFNIFLEYVPGGSVATMLNNYGPLEEPLIQSFVRQILQGLNYLHEKDIIHRDIKGANILVDNKGIIKISDFGISKKVEDQFMAATSAQRPSLQGSVFWMAPEVIKQTPYTSKADIWSLGCLIVEMFTGDHPFPEFNQTQAMFKIGLQACAPKIPDDISEEAQDFLSKTFESNQDDRPTAEALLTHPFAVNNNNNL</sequence>
<feature type="domain" description="SAM" evidence="13">
    <location>
        <begin position="11"/>
        <end position="74"/>
    </location>
</feature>
<dbReference type="CDD" id="cd09534">
    <property type="entry name" value="SAM_Ste11_fungal"/>
    <property type="match status" value="1"/>
</dbReference>
<evidence type="ECO:0000259" key="14">
    <source>
        <dbReference type="PROSITE" id="PS50200"/>
    </source>
</evidence>
<evidence type="ECO:0000259" key="13">
    <source>
        <dbReference type="PROSITE" id="PS50105"/>
    </source>
</evidence>
<evidence type="ECO:0000256" key="6">
    <source>
        <dbReference type="ARBA" id="ARBA00022777"/>
    </source>
</evidence>
<dbReference type="InterPro" id="IPR013761">
    <property type="entry name" value="SAM/pointed_sf"/>
</dbReference>
<feature type="domain" description="Protein kinase" evidence="12">
    <location>
        <begin position="414"/>
        <end position="679"/>
    </location>
</feature>
<evidence type="ECO:0000256" key="8">
    <source>
        <dbReference type="ARBA" id="ARBA00047559"/>
    </source>
</evidence>
<dbReference type="GO" id="GO:0005524">
    <property type="term" value="F:ATP binding"/>
    <property type="evidence" value="ECO:0007669"/>
    <property type="project" value="UniProtKB-UniRule"/>
</dbReference>
<keyword evidence="16" id="KW-1185">Reference proteome</keyword>
<dbReference type="SMART" id="SM00220">
    <property type="entry name" value="S_TKc"/>
    <property type="match status" value="1"/>
</dbReference>
<reference evidence="15 16" key="1">
    <citation type="submission" date="2018-06" db="EMBL/GenBank/DDBJ databases">
        <title>Comparative genomics reveals the genomic features of Rhizophagus irregularis, R. cerebriforme, R. diaphanum and Gigaspora rosea, and their symbiotic lifestyle signature.</title>
        <authorList>
            <person name="Morin E."/>
            <person name="San Clemente H."/>
            <person name="Chen E.C.H."/>
            <person name="De La Providencia I."/>
            <person name="Hainaut M."/>
            <person name="Kuo A."/>
            <person name="Kohler A."/>
            <person name="Murat C."/>
            <person name="Tang N."/>
            <person name="Roy S."/>
            <person name="Loubradou J."/>
            <person name="Henrissat B."/>
            <person name="Grigoriev I.V."/>
            <person name="Corradi N."/>
            <person name="Roux C."/>
            <person name="Martin F.M."/>
        </authorList>
    </citation>
    <scope>NUCLEOTIDE SEQUENCE [LARGE SCALE GENOMIC DNA]</scope>
    <source>
        <strain evidence="15 16">DAOM 194757</strain>
    </source>
</reference>
<dbReference type="PANTHER" id="PTHR11584">
    <property type="entry name" value="SERINE/THREONINE PROTEIN KINASE"/>
    <property type="match status" value="1"/>
</dbReference>
<proteinExistence type="inferred from homology"/>
<evidence type="ECO:0000259" key="12">
    <source>
        <dbReference type="PROSITE" id="PS50011"/>
    </source>
</evidence>
<dbReference type="FunFam" id="3.30.200.20:FF:000387">
    <property type="entry name" value="Serine/threonine-protein kinase STE11"/>
    <property type="match status" value="1"/>
</dbReference>
<dbReference type="STRING" id="44941.A0A397U1M4"/>
<dbReference type="Gene3D" id="1.10.150.50">
    <property type="entry name" value="Transcription Factor, Ets-1"/>
    <property type="match status" value="1"/>
</dbReference>
<evidence type="ECO:0000256" key="5">
    <source>
        <dbReference type="ARBA" id="ARBA00022741"/>
    </source>
</evidence>
<feature type="compositionally biased region" description="Low complexity" evidence="11">
    <location>
        <begin position="102"/>
        <end position="119"/>
    </location>
</feature>
<evidence type="ECO:0000256" key="2">
    <source>
        <dbReference type="ARBA" id="ARBA00012406"/>
    </source>
</evidence>
<dbReference type="InterPro" id="IPR000159">
    <property type="entry name" value="RA_dom"/>
</dbReference>
<evidence type="ECO:0000313" key="15">
    <source>
        <dbReference type="EMBL" id="RIB01303.1"/>
    </source>
</evidence>
<evidence type="ECO:0000256" key="3">
    <source>
        <dbReference type="ARBA" id="ARBA00022527"/>
    </source>
</evidence>
<feature type="binding site" evidence="10">
    <location>
        <position position="443"/>
    </location>
    <ligand>
        <name>ATP</name>
        <dbReference type="ChEBI" id="CHEBI:30616"/>
    </ligand>
</feature>
<evidence type="ECO:0000256" key="11">
    <source>
        <dbReference type="SAM" id="MobiDB-lite"/>
    </source>
</evidence>
<dbReference type="InterPro" id="IPR017441">
    <property type="entry name" value="Protein_kinase_ATP_BS"/>
</dbReference>
<keyword evidence="3" id="KW-0723">Serine/threonine-protein kinase</keyword>
<evidence type="ECO:0000256" key="7">
    <source>
        <dbReference type="ARBA" id="ARBA00022840"/>
    </source>
</evidence>
<dbReference type="SMART" id="SM01304">
    <property type="entry name" value="Ras_bdg_2"/>
    <property type="match status" value="1"/>
</dbReference>
<evidence type="ECO:0000256" key="10">
    <source>
        <dbReference type="PROSITE-ProRule" id="PRU10141"/>
    </source>
</evidence>
<keyword evidence="7 10" id="KW-0067">ATP-binding</keyword>
<accession>A0A397U1M4</accession>
<dbReference type="SUPFAM" id="SSF47769">
    <property type="entry name" value="SAM/Pointed domain"/>
    <property type="match status" value="1"/>
</dbReference>
<gene>
    <name evidence="15" type="ORF">C2G38_2127971</name>
</gene>
<feature type="compositionally biased region" description="Low complexity" evidence="11">
    <location>
        <begin position="336"/>
        <end position="348"/>
    </location>
</feature>
<comment type="caution">
    <text evidence="15">The sequence shown here is derived from an EMBL/GenBank/DDBJ whole genome shotgun (WGS) entry which is preliminary data.</text>
</comment>
<evidence type="ECO:0000313" key="16">
    <source>
        <dbReference type="Proteomes" id="UP000266673"/>
    </source>
</evidence>
<organism evidence="15 16">
    <name type="scientific">Gigaspora rosea</name>
    <dbReference type="NCBI Taxonomy" id="44941"/>
    <lineage>
        <taxon>Eukaryota</taxon>
        <taxon>Fungi</taxon>
        <taxon>Fungi incertae sedis</taxon>
        <taxon>Mucoromycota</taxon>
        <taxon>Glomeromycotina</taxon>
        <taxon>Glomeromycetes</taxon>
        <taxon>Diversisporales</taxon>
        <taxon>Gigasporaceae</taxon>
        <taxon>Gigaspora</taxon>
    </lineage>
</organism>
<feature type="region of interest" description="Disordered" evidence="11">
    <location>
        <begin position="326"/>
        <end position="348"/>
    </location>
</feature>
<dbReference type="Proteomes" id="UP000266673">
    <property type="component" value="Unassembled WGS sequence"/>
</dbReference>
<comment type="similarity">
    <text evidence="1">Belongs to the protein kinase superfamily. STE Ser/Thr protein kinase family. MAP kinase kinase kinase subfamily.</text>
</comment>
<evidence type="ECO:0000256" key="1">
    <source>
        <dbReference type="ARBA" id="ARBA00006529"/>
    </source>
</evidence>
<name>A0A397U1M4_9GLOM</name>
<dbReference type="Gene3D" id="3.10.20.90">
    <property type="entry name" value="Phosphatidylinositol 3-kinase Catalytic Subunit, Chain A, domain 1"/>
    <property type="match status" value="1"/>
</dbReference>
<dbReference type="OrthoDB" id="266718at2759"/>
<keyword evidence="4" id="KW-0808">Transferase</keyword>
<protein>
    <recommendedName>
        <fullName evidence="2">mitogen-activated protein kinase kinase kinase</fullName>
        <ecNumber evidence="2">2.7.11.25</ecNumber>
    </recommendedName>
</protein>
<dbReference type="EMBL" id="QKWP01003202">
    <property type="protein sequence ID" value="RIB01303.1"/>
    <property type="molecule type" value="Genomic_DNA"/>
</dbReference>
<dbReference type="GO" id="GO:0004709">
    <property type="term" value="F:MAP kinase kinase kinase activity"/>
    <property type="evidence" value="ECO:0007669"/>
    <property type="project" value="UniProtKB-EC"/>
</dbReference>
<feature type="region of interest" description="Disordered" evidence="11">
    <location>
        <begin position="96"/>
        <end position="126"/>
    </location>
</feature>
<dbReference type="SUPFAM" id="SSF56112">
    <property type="entry name" value="Protein kinase-like (PK-like)"/>
    <property type="match status" value="1"/>
</dbReference>
<dbReference type="InterPro" id="IPR000719">
    <property type="entry name" value="Prot_kinase_dom"/>
</dbReference>